<protein>
    <submittedName>
        <fullName evidence="2">Uncharacterized protein</fullName>
    </submittedName>
</protein>
<proteinExistence type="predicted"/>
<dbReference type="EMBL" id="CP012713">
    <property type="protein sequence ID" value="ALF18619.1"/>
    <property type="molecule type" value="Genomic_DNA"/>
</dbReference>
<feature type="transmembrane region" description="Helical" evidence="1">
    <location>
        <begin position="69"/>
        <end position="86"/>
    </location>
</feature>
<evidence type="ECO:0000256" key="1">
    <source>
        <dbReference type="SAM" id="Phobius"/>
    </source>
</evidence>
<sequence>MKYGENKIIKISVALTTVLNIFISIIEIRYIEFIYILIFIGFNIYVRGTNIHNEKEDIIYVEKKEIVKSNKVLFIGTNILIFFYIFKESYFFLSKYKILILLISIVIGYSSLIFLQKIKIKLSLNFFKEIIKIFLISGIIYYFLIVCVQILLNIFLKIF</sequence>
<feature type="transmembrane region" description="Helical" evidence="1">
    <location>
        <begin position="7"/>
        <end position="26"/>
    </location>
</feature>
<keyword evidence="1" id="KW-0472">Membrane</keyword>
<dbReference type="PATRIC" id="fig|76859.3.peg.2161"/>
<name>A0A0M3USM7_9FUSO</name>
<feature type="transmembrane region" description="Helical" evidence="1">
    <location>
        <begin position="32"/>
        <end position="48"/>
    </location>
</feature>
<evidence type="ECO:0000313" key="3">
    <source>
        <dbReference type="Proteomes" id="UP000063147"/>
    </source>
</evidence>
<keyword evidence="1" id="KW-0812">Transmembrane</keyword>
<feature type="transmembrane region" description="Helical" evidence="1">
    <location>
        <begin position="98"/>
        <end position="118"/>
    </location>
</feature>
<dbReference type="AlphaFoldDB" id="A0A0M3USM7"/>
<evidence type="ECO:0000313" key="2">
    <source>
        <dbReference type="EMBL" id="ALF18619.1"/>
    </source>
</evidence>
<accession>A0A0M3USM7</accession>
<feature type="transmembrane region" description="Helical" evidence="1">
    <location>
        <begin position="130"/>
        <end position="156"/>
    </location>
</feature>
<organism evidence="2">
    <name type="scientific">Fusobacterium animalis</name>
    <dbReference type="NCBI Taxonomy" id="76859"/>
    <lineage>
        <taxon>Bacteria</taxon>
        <taxon>Fusobacteriati</taxon>
        <taxon>Fusobacteriota</taxon>
        <taxon>Fusobacteriia</taxon>
        <taxon>Fusobacteriales</taxon>
        <taxon>Fusobacteriaceae</taxon>
        <taxon>Fusobacterium</taxon>
    </lineage>
</organism>
<dbReference type="RefSeq" id="WP_060676702.1">
    <property type="nucleotide sequence ID" value="NZ_CP012713.1"/>
</dbReference>
<dbReference type="OrthoDB" id="90742at2"/>
<dbReference type="Proteomes" id="UP000063147">
    <property type="component" value="Chromosome"/>
</dbReference>
<gene>
    <name evidence="2" type="ORF">RN98_10695</name>
</gene>
<keyword evidence="1" id="KW-1133">Transmembrane helix</keyword>
<reference evidence="2 3" key="1">
    <citation type="submission" date="2015-09" db="EMBL/GenBank/DDBJ databases">
        <authorList>
            <person name="Jackson K.R."/>
            <person name="Lunt B.L."/>
            <person name="Fisher J.N.B."/>
            <person name="Gardner A.V."/>
            <person name="Bailey M.E."/>
            <person name="Deus L.M."/>
            <person name="Earl A.S."/>
            <person name="Gibby P.D."/>
            <person name="Hartmann K.A."/>
            <person name="Liu J.E."/>
            <person name="Manci A.M."/>
            <person name="Nielsen D.A."/>
            <person name="Solomon M.B."/>
            <person name="Breakwell D.P."/>
            <person name="Burnett S.H."/>
            <person name="Grose J.H."/>
        </authorList>
    </citation>
    <scope>NUCLEOTIDE SEQUENCE [LARGE SCALE GENOMIC DNA]</scope>
    <source>
        <strain evidence="2 3">KCOM 1279</strain>
    </source>
</reference>